<organism evidence="2 3">
    <name type="scientific">Halobellus clavatus</name>
    <dbReference type="NCBI Taxonomy" id="660517"/>
    <lineage>
        <taxon>Archaea</taxon>
        <taxon>Methanobacteriati</taxon>
        <taxon>Methanobacteriota</taxon>
        <taxon>Stenosarchaea group</taxon>
        <taxon>Halobacteria</taxon>
        <taxon>Halobacteriales</taxon>
        <taxon>Haloferacaceae</taxon>
        <taxon>Halobellus</taxon>
    </lineage>
</organism>
<dbReference type="STRING" id="660517.SAMN04487946_101649"/>
<keyword evidence="3" id="KW-1185">Reference proteome</keyword>
<feature type="region of interest" description="Disordered" evidence="1">
    <location>
        <begin position="1"/>
        <end position="53"/>
    </location>
</feature>
<evidence type="ECO:0000256" key="1">
    <source>
        <dbReference type="SAM" id="MobiDB-lite"/>
    </source>
</evidence>
<dbReference type="RefSeq" id="WP_175454550.1">
    <property type="nucleotide sequence ID" value="NZ_FNPB01000001.1"/>
</dbReference>
<feature type="compositionally biased region" description="Basic and acidic residues" evidence="1">
    <location>
        <begin position="44"/>
        <end position="53"/>
    </location>
</feature>
<evidence type="ECO:0000313" key="3">
    <source>
        <dbReference type="Proteomes" id="UP000199170"/>
    </source>
</evidence>
<evidence type="ECO:0000313" key="2">
    <source>
        <dbReference type="EMBL" id="SDX67302.1"/>
    </source>
</evidence>
<dbReference type="AlphaFoldDB" id="A0A1H3DLB4"/>
<dbReference type="EMBL" id="FNPB01000001">
    <property type="protein sequence ID" value="SDX67302.1"/>
    <property type="molecule type" value="Genomic_DNA"/>
</dbReference>
<proteinExistence type="predicted"/>
<protein>
    <submittedName>
        <fullName evidence="2">Uncharacterized protein</fullName>
    </submittedName>
</protein>
<gene>
    <name evidence="2" type="ORF">SAMN04487946_101649</name>
</gene>
<name>A0A1H3DLB4_9EURY</name>
<reference evidence="3" key="1">
    <citation type="submission" date="2016-10" db="EMBL/GenBank/DDBJ databases">
        <authorList>
            <person name="Varghese N."/>
            <person name="Submissions S."/>
        </authorList>
    </citation>
    <scope>NUCLEOTIDE SEQUENCE [LARGE SCALE GENOMIC DNA]</scope>
    <source>
        <strain evidence="3">CGMCC 1.10118</strain>
    </source>
</reference>
<accession>A0A1H3DLB4</accession>
<dbReference type="Proteomes" id="UP000199170">
    <property type="component" value="Unassembled WGS sequence"/>
</dbReference>
<sequence length="53" mass="5474">MTDSVPIADRTATAGARQHAPADVAPELYATAQTDADPDATDSESARDASSRQ</sequence>